<keyword evidence="6" id="KW-1133">Transmembrane helix</keyword>
<proteinExistence type="predicted"/>
<protein>
    <recommendedName>
        <fullName evidence="8">Glycosyltransferase</fullName>
    </recommendedName>
</protein>
<evidence type="ECO:0000256" key="6">
    <source>
        <dbReference type="SAM" id="Phobius"/>
    </source>
</evidence>
<dbReference type="GO" id="GO:0016757">
    <property type="term" value="F:glycosyltransferase activity"/>
    <property type="evidence" value="ECO:0007669"/>
    <property type="project" value="UniProtKB-KW"/>
</dbReference>
<evidence type="ECO:0000256" key="3">
    <source>
        <dbReference type="ARBA" id="ARBA00022679"/>
    </source>
</evidence>
<dbReference type="Pfam" id="PF02485">
    <property type="entry name" value="Branch"/>
    <property type="match status" value="1"/>
</dbReference>
<feature type="transmembrane region" description="Helical" evidence="6">
    <location>
        <begin position="291"/>
        <end position="312"/>
    </location>
</feature>
<keyword evidence="2" id="KW-0328">Glycosyltransferase</keyword>
<dbReference type="EMBL" id="MN740762">
    <property type="protein sequence ID" value="QHS82028.1"/>
    <property type="molecule type" value="Genomic_DNA"/>
</dbReference>
<keyword evidence="4 6" id="KW-0472">Membrane</keyword>
<evidence type="ECO:0000256" key="4">
    <source>
        <dbReference type="ARBA" id="ARBA00023136"/>
    </source>
</evidence>
<evidence type="ECO:0000256" key="5">
    <source>
        <dbReference type="ARBA" id="ARBA00023180"/>
    </source>
</evidence>
<dbReference type="InterPro" id="IPR003406">
    <property type="entry name" value="Glyco_trans_14"/>
</dbReference>
<evidence type="ECO:0008006" key="8">
    <source>
        <dbReference type="Google" id="ProtNLM"/>
    </source>
</evidence>
<evidence type="ECO:0000313" key="7">
    <source>
        <dbReference type="EMBL" id="QHS82028.1"/>
    </source>
</evidence>
<keyword evidence="5" id="KW-0325">Glycoprotein</keyword>
<dbReference type="GO" id="GO:0016020">
    <property type="term" value="C:membrane"/>
    <property type="evidence" value="ECO:0007669"/>
    <property type="project" value="UniProtKB-SubCell"/>
</dbReference>
<organism evidence="7">
    <name type="scientific">viral metagenome</name>
    <dbReference type="NCBI Taxonomy" id="1070528"/>
    <lineage>
        <taxon>unclassified sequences</taxon>
        <taxon>metagenomes</taxon>
        <taxon>organismal metagenomes</taxon>
    </lineage>
</organism>
<keyword evidence="3" id="KW-0808">Transferase</keyword>
<comment type="subcellular location">
    <subcellularLocation>
        <location evidence="1">Membrane</location>
        <topology evidence="1">Single-pass type II membrane protein</topology>
    </subcellularLocation>
</comment>
<name>A0A6C0AQH9_9ZZZZ</name>
<sequence length="313" mass="37837">MKIALCFIINYDHILNKEDIWREWIEPNKDIINVYFYYGDIKKIKSQWILKHTLPQKYIINTSYYQIIPAYTSLMAYGLSHDIGNQWFCFLTDSCCPIISPTKFRYLFYKNYNKSIISWKPAWWNIQFHKRANLARIPEMYRLGNDPWFIMKRENVIQYLEFIRTNNNLTQVICSGGLANESLFAVVLKGFDQLEPNFKNVISASTHLADWSRMYTATSPHLFKDANERDILFIEENCKKNNYTMFIRKVSREFPNEVLKHYIYDVNREKDSKLCVKEPIIFMFYRVKNLYLIKFKHFLLPILFLFLFYKFYN</sequence>
<dbReference type="AlphaFoldDB" id="A0A6C0AQH9"/>
<evidence type="ECO:0000256" key="1">
    <source>
        <dbReference type="ARBA" id="ARBA00004606"/>
    </source>
</evidence>
<accession>A0A6C0AQH9</accession>
<reference evidence="7" key="1">
    <citation type="journal article" date="2020" name="Nature">
        <title>Giant virus diversity and host interactions through global metagenomics.</title>
        <authorList>
            <person name="Schulz F."/>
            <person name="Roux S."/>
            <person name="Paez-Espino D."/>
            <person name="Jungbluth S."/>
            <person name="Walsh D.A."/>
            <person name="Denef V.J."/>
            <person name="McMahon K.D."/>
            <person name="Konstantinidis K.T."/>
            <person name="Eloe-Fadrosh E.A."/>
            <person name="Kyrpides N.C."/>
            <person name="Woyke T."/>
        </authorList>
    </citation>
    <scope>NUCLEOTIDE SEQUENCE</scope>
    <source>
        <strain evidence="7">GVMAG-S-1101165-79</strain>
    </source>
</reference>
<keyword evidence="6" id="KW-0812">Transmembrane</keyword>
<evidence type="ECO:0000256" key="2">
    <source>
        <dbReference type="ARBA" id="ARBA00022676"/>
    </source>
</evidence>